<feature type="repeat" description="WD" evidence="3">
    <location>
        <begin position="1006"/>
        <end position="1038"/>
    </location>
</feature>
<keyword evidence="6" id="KW-0547">Nucleotide-binding</keyword>
<feature type="transmembrane region" description="Helical" evidence="4">
    <location>
        <begin position="285"/>
        <end position="308"/>
    </location>
</feature>
<evidence type="ECO:0000256" key="2">
    <source>
        <dbReference type="ARBA" id="ARBA00022737"/>
    </source>
</evidence>
<dbReference type="Proteomes" id="UP001519332">
    <property type="component" value="Unassembled WGS sequence"/>
</dbReference>
<name>A0ABS4TU56_9PSEU</name>
<evidence type="ECO:0000259" key="5">
    <source>
        <dbReference type="SMART" id="SM00530"/>
    </source>
</evidence>
<dbReference type="InterPro" id="IPR001680">
    <property type="entry name" value="WD40_rpt"/>
</dbReference>
<dbReference type="InterPro" id="IPR027417">
    <property type="entry name" value="P-loop_NTPase"/>
</dbReference>
<feature type="domain" description="HTH cro/C1-type" evidence="5">
    <location>
        <begin position="21"/>
        <end position="77"/>
    </location>
</feature>
<keyword evidence="7" id="KW-1185">Reference proteome</keyword>
<dbReference type="Gene3D" id="3.40.50.300">
    <property type="entry name" value="P-loop containing nucleotide triphosphate hydrolases"/>
    <property type="match status" value="1"/>
</dbReference>
<evidence type="ECO:0000313" key="7">
    <source>
        <dbReference type="Proteomes" id="UP001519332"/>
    </source>
</evidence>
<feature type="repeat" description="WD" evidence="3">
    <location>
        <begin position="844"/>
        <end position="884"/>
    </location>
</feature>
<dbReference type="RefSeq" id="WP_209645021.1">
    <property type="nucleotide sequence ID" value="NZ_JAGINW010000001.1"/>
</dbReference>
<feature type="repeat" description="WD" evidence="3">
    <location>
        <begin position="1133"/>
        <end position="1158"/>
    </location>
</feature>
<dbReference type="CDD" id="cd00200">
    <property type="entry name" value="WD40"/>
    <property type="match status" value="2"/>
</dbReference>
<feature type="transmembrane region" description="Helical" evidence="4">
    <location>
        <begin position="505"/>
        <end position="527"/>
    </location>
</feature>
<sequence length="1200" mass="129038">MPRVERPLGGEDSALVQFAGDLRLLRDKAGKPSYRELARRAHYASTTLSDAAGGRRLPTLAVVLAYVSACDGDVVEWEQRWREVAAARGEEDGTAPYSGLAALQVEDADRLFGRTALLEEIVGRLTQNRFLAVVGASGVGKSSLLRAGLVARVRTEGLGDSAAATAVVMTPGERPVDELAARLAERAGDRELVVVIDQFEEVFTLCHDREERARFVAAVVAAAGGRTRVVIGMRADFFAHCADYPELRAVMGGSQVLVGAMTTDELRQVVVGPAERMACTVENSLVAAVVADAAGQAAVLPLVSHALLETWRRRKGGTLTLAGYRAAGGIEGALAKTAEDLYGSLSPERKRLTRELFLRLTVFGEGTGDTKRRVLRDELDTGDPDTWTVLESLASARLVTLDEATAELTHEAVITAWARLHNWLVTDRDGLRTHRRLTEAAYTWKALGQDTSALYRGTQLVIAREWAERDGHREELNPAEQAFLDASIELEASERKRTRRRDRQLRYLTVGLVVLLVVVIGIALVAVQQRRDAVDARQVAISRQLATQAQTLVDSRPDTAMLLSVQAYRTAPTVEARSALLGMSTRGAYQAEFAAHAKAVSELAFSSDGRTLVTASADHSMATWDVRARHRIASLTEHDTWLRALATSPDGSTMASGGDDKDIILWHLASNVRVGTLSGHTAAVKEVAFSPNGRLLASGGADDTVIIWDLAQRTAIARFTGHGGTVNSLAFSADGRVLAAAGTGKTVVLWDIATQTRIKTLAGHTDTIYKVAFDRTGRYLASAGDTTVRLWNAADGSPSKVLTGHIDRVLTLAFSPDGTTLASAGNDTKVLLWDVGRGVLRTRLTGHTNSVYALAFGADSLLASAGETGSVILWNTDQAILVETGENRINDLAFSPDGTTLAEAAENRTMLWDAKTRRQLGVLTDASTVNALAFSPNGKLLATANKDGTITLWALENGTQIAKLTGHTDAALDIAFSPSGHTLVTSGIDKTAIVWDVATHVRMATLSSHTGAVNGVTFSSDGQILATASHDFTVVLWNTADWTPRVQLIGHKGWVRNATFSPDGRTVATASSDSTVRLWDAATGTLKATLTGHLDTEFNGVAFSPDSTTLAFTSGENTISLWNLDKHTNWARLAGHTKAIRALAFSPDGRTLVTAGGEMVLFWDTDAERAARQICDTFWRDLTDDEWNQLVADLPRQNTC</sequence>
<evidence type="ECO:0000313" key="6">
    <source>
        <dbReference type="EMBL" id="MBP2327930.1"/>
    </source>
</evidence>
<evidence type="ECO:0000256" key="1">
    <source>
        <dbReference type="ARBA" id="ARBA00022574"/>
    </source>
</evidence>
<dbReference type="Pfam" id="PF20703">
    <property type="entry name" value="nSTAND1"/>
    <property type="match status" value="1"/>
</dbReference>
<gene>
    <name evidence="6" type="ORF">JOF56_008315</name>
</gene>
<comment type="caution">
    <text evidence="6">The sequence shown here is derived from an EMBL/GenBank/DDBJ whole genome shotgun (WGS) entry which is preliminary data.</text>
</comment>
<evidence type="ECO:0000256" key="3">
    <source>
        <dbReference type="PROSITE-ProRule" id="PRU00221"/>
    </source>
</evidence>
<dbReference type="InterPro" id="IPR001387">
    <property type="entry name" value="Cro/C1-type_HTH"/>
</dbReference>
<dbReference type="SMART" id="SM00530">
    <property type="entry name" value="HTH_XRE"/>
    <property type="match status" value="1"/>
</dbReference>
<proteinExistence type="predicted"/>
<keyword evidence="4" id="KW-1133">Transmembrane helix</keyword>
<feature type="repeat" description="WD" evidence="3">
    <location>
        <begin position="922"/>
        <end position="963"/>
    </location>
</feature>
<protein>
    <submittedName>
        <fullName evidence="6">WD40 repeat protein/energy-coupling factor transporter ATP-binding protein EcfA2</fullName>
    </submittedName>
</protein>
<keyword evidence="2" id="KW-0677">Repeat</keyword>
<keyword evidence="1 3" id="KW-0853">WD repeat</keyword>
<dbReference type="PANTHER" id="PTHR19879">
    <property type="entry name" value="TRANSCRIPTION INITIATION FACTOR TFIID"/>
    <property type="match status" value="1"/>
</dbReference>
<dbReference type="SUPFAM" id="SSF52540">
    <property type="entry name" value="P-loop containing nucleoside triphosphate hydrolases"/>
    <property type="match status" value="1"/>
</dbReference>
<dbReference type="PANTHER" id="PTHR19879:SF9">
    <property type="entry name" value="TRANSCRIPTION INITIATION FACTOR TFIID SUBUNIT 5"/>
    <property type="match status" value="1"/>
</dbReference>
<keyword evidence="6" id="KW-0067">ATP-binding</keyword>
<dbReference type="InterPro" id="IPR020472">
    <property type="entry name" value="WD40_PAC1"/>
</dbReference>
<feature type="repeat" description="WD" evidence="3">
    <location>
        <begin position="677"/>
        <end position="718"/>
    </location>
</feature>
<dbReference type="CDD" id="cd00093">
    <property type="entry name" value="HTH_XRE"/>
    <property type="match status" value="1"/>
</dbReference>
<feature type="repeat" description="WD" evidence="3">
    <location>
        <begin position="635"/>
        <end position="676"/>
    </location>
</feature>
<dbReference type="PROSITE" id="PS00678">
    <property type="entry name" value="WD_REPEATS_1"/>
    <property type="match status" value="5"/>
</dbReference>
<feature type="repeat" description="WD" evidence="3">
    <location>
        <begin position="802"/>
        <end position="835"/>
    </location>
</feature>
<dbReference type="Pfam" id="PF00400">
    <property type="entry name" value="WD40"/>
    <property type="match status" value="13"/>
</dbReference>
<dbReference type="PRINTS" id="PR00320">
    <property type="entry name" value="GPROTEINBRPT"/>
</dbReference>
<feature type="repeat" description="WD" evidence="3">
    <location>
        <begin position="1048"/>
        <end position="1089"/>
    </location>
</feature>
<reference evidence="6 7" key="1">
    <citation type="submission" date="2021-03" db="EMBL/GenBank/DDBJ databases">
        <title>Sequencing the genomes of 1000 actinobacteria strains.</title>
        <authorList>
            <person name="Klenk H.-P."/>
        </authorList>
    </citation>
    <scope>NUCLEOTIDE SEQUENCE [LARGE SCALE GENOMIC DNA]</scope>
    <source>
        <strain evidence="6 7">DSM 46670</strain>
    </source>
</reference>
<dbReference type="SUPFAM" id="SSF50978">
    <property type="entry name" value="WD40 repeat-like"/>
    <property type="match status" value="2"/>
</dbReference>
<dbReference type="Gene3D" id="2.130.10.10">
    <property type="entry name" value="YVTN repeat-like/Quinoprotein amine dehydrogenase"/>
    <property type="match status" value="4"/>
</dbReference>
<dbReference type="InterPro" id="IPR015943">
    <property type="entry name" value="WD40/YVTN_repeat-like_dom_sf"/>
</dbReference>
<dbReference type="PROSITE" id="PS50082">
    <property type="entry name" value="WD_REPEATS_2"/>
    <property type="match status" value="12"/>
</dbReference>
<dbReference type="InterPro" id="IPR049052">
    <property type="entry name" value="nSTAND1"/>
</dbReference>
<dbReference type="InterPro" id="IPR036322">
    <property type="entry name" value="WD40_repeat_dom_sf"/>
</dbReference>
<dbReference type="InterPro" id="IPR019775">
    <property type="entry name" value="WD40_repeat_CS"/>
</dbReference>
<accession>A0ABS4TU56</accession>
<organism evidence="6 7">
    <name type="scientific">Kibdelosporangium banguiense</name>
    <dbReference type="NCBI Taxonomy" id="1365924"/>
    <lineage>
        <taxon>Bacteria</taxon>
        <taxon>Bacillati</taxon>
        <taxon>Actinomycetota</taxon>
        <taxon>Actinomycetes</taxon>
        <taxon>Pseudonocardiales</taxon>
        <taxon>Pseudonocardiaceae</taxon>
        <taxon>Kibdelosporangium</taxon>
    </lineage>
</organism>
<evidence type="ECO:0000256" key="4">
    <source>
        <dbReference type="SAM" id="Phobius"/>
    </source>
</evidence>
<dbReference type="EMBL" id="JAGINW010000001">
    <property type="protein sequence ID" value="MBP2327930.1"/>
    <property type="molecule type" value="Genomic_DNA"/>
</dbReference>
<feature type="repeat" description="WD" evidence="3">
    <location>
        <begin position="719"/>
        <end position="760"/>
    </location>
</feature>
<dbReference type="PROSITE" id="PS50294">
    <property type="entry name" value="WD_REPEATS_REGION"/>
    <property type="match status" value="11"/>
</dbReference>
<keyword evidence="4" id="KW-0472">Membrane</keyword>
<dbReference type="SMART" id="SM00320">
    <property type="entry name" value="WD40"/>
    <property type="match status" value="14"/>
</dbReference>
<feature type="repeat" description="WD" evidence="3">
    <location>
        <begin position="964"/>
        <end position="1005"/>
    </location>
</feature>
<dbReference type="GO" id="GO:0005524">
    <property type="term" value="F:ATP binding"/>
    <property type="evidence" value="ECO:0007669"/>
    <property type="project" value="UniProtKB-KW"/>
</dbReference>
<feature type="repeat" description="WD" evidence="3">
    <location>
        <begin position="761"/>
        <end position="801"/>
    </location>
</feature>
<keyword evidence="4" id="KW-0812">Transmembrane</keyword>
<feature type="repeat" description="WD" evidence="3">
    <location>
        <begin position="593"/>
        <end position="634"/>
    </location>
</feature>